<accession>A0A212FPK6</accession>
<dbReference type="InParanoid" id="A0A212FPK6"/>
<dbReference type="AlphaFoldDB" id="A0A212FPK6"/>
<gene>
    <name evidence="1" type="ORF">KGM_214292A</name>
</gene>
<comment type="caution">
    <text evidence="1">The sequence shown here is derived from an EMBL/GenBank/DDBJ whole genome shotgun (WGS) entry which is preliminary data.</text>
</comment>
<evidence type="ECO:0000313" key="1">
    <source>
        <dbReference type="EMBL" id="OWR55653.1"/>
    </source>
</evidence>
<dbReference type="EMBL" id="AGBW02002185">
    <property type="protein sequence ID" value="OWR55653.1"/>
    <property type="molecule type" value="Genomic_DNA"/>
</dbReference>
<dbReference type="KEGG" id="dpl:KGM_214292A"/>
<protein>
    <submittedName>
        <fullName evidence="1">Wnt-6</fullName>
    </submittedName>
</protein>
<keyword evidence="2" id="KW-1185">Reference proteome</keyword>
<dbReference type="Proteomes" id="UP000007151">
    <property type="component" value="Unassembled WGS sequence"/>
</dbReference>
<name>A0A212FPK6_DANPL</name>
<feature type="non-terminal residue" evidence="1">
    <location>
        <position position="20"/>
    </location>
</feature>
<organism evidence="1 2">
    <name type="scientific">Danaus plexippus plexippus</name>
    <dbReference type="NCBI Taxonomy" id="278856"/>
    <lineage>
        <taxon>Eukaryota</taxon>
        <taxon>Metazoa</taxon>
        <taxon>Ecdysozoa</taxon>
        <taxon>Arthropoda</taxon>
        <taxon>Hexapoda</taxon>
        <taxon>Insecta</taxon>
        <taxon>Pterygota</taxon>
        <taxon>Neoptera</taxon>
        <taxon>Endopterygota</taxon>
        <taxon>Lepidoptera</taxon>
        <taxon>Glossata</taxon>
        <taxon>Ditrysia</taxon>
        <taxon>Papilionoidea</taxon>
        <taxon>Nymphalidae</taxon>
        <taxon>Danainae</taxon>
        <taxon>Danaini</taxon>
        <taxon>Danaina</taxon>
        <taxon>Danaus</taxon>
        <taxon>Danaus</taxon>
    </lineage>
</organism>
<evidence type="ECO:0000313" key="2">
    <source>
        <dbReference type="Proteomes" id="UP000007151"/>
    </source>
</evidence>
<proteinExistence type="predicted"/>
<reference evidence="1 2" key="1">
    <citation type="journal article" date="2011" name="Cell">
        <title>The monarch butterfly genome yields insights into long-distance migration.</title>
        <authorList>
            <person name="Zhan S."/>
            <person name="Merlin C."/>
            <person name="Boore J.L."/>
            <person name="Reppert S.M."/>
        </authorList>
    </citation>
    <scope>NUCLEOTIDE SEQUENCE [LARGE SCALE GENOMIC DNA]</scope>
    <source>
        <strain evidence="1">F-2</strain>
    </source>
</reference>
<sequence length="20" mass="2231">MRPVFIAACLLLLAPITDSW</sequence>